<dbReference type="RefSeq" id="WP_020584361.1">
    <property type="nucleotide sequence ID" value="NZ_JOJP01000001.1"/>
</dbReference>
<feature type="transmembrane region" description="Helical" evidence="1">
    <location>
        <begin position="203"/>
        <end position="224"/>
    </location>
</feature>
<accession>A0A081KD44</accession>
<keyword evidence="1" id="KW-0812">Transmembrane</keyword>
<keyword evidence="3" id="KW-1185">Reference proteome</keyword>
<keyword evidence="1" id="KW-1133">Transmembrane helix</keyword>
<proteinExistence type="predicted"/>
<dbReference type="Proteomes" id="UP000027997">
    <property type="component" value="Unassembled WGS sequence"/>
</dbReference>
<dbReference type="EMBL" id="JOJP01000001">
    <property type="protein sequence ID" value="KEI72070.1"/>
    <property type="molecule type" value="Genomic_DNA"/>
</dbReference>
<reference evidence="2 3" key="1">
    <citation type="submission" date="2014-06" db="EMBL/GenBank/DDBJ databases">
        <title>Whole Genome Sequences of Three Symbiotic Endozoicomonas Bacteria.</title>
        <authorList>
            <person name="Neave M.J."/>
            <person name="Apprill A."/>
            <person name="Voolstra C.R."/>
        </authorList>
    </citation>
    <scope>NUCLEOTIDE SEQUENCE [LARGE SCALE GENOMIC DNA]</scope>
    <source>
        <strain evidence="2 3">DSM 22380</strain>
    </source>
</reference>
<gene>
    <name evidence="2" type="ORF">GV64_16250</name>
</gene>
<comment type="caution">
    <text evidence="2">The sequence shown here is derived from an EMBL/GenBank/DDBJ whole genome shotgun (WGS) entry which is preliminary data.</text>
</comment>
<evidence type="ECO:0000313" key="2">
    <source>
        <dbReference type="EMBL" id="KEI72070.1"/>
    </source>
</evidence>
<name>A0A081KD44_9GAMM</name>
<feature type="transmembrane region" description="Helical" evidence="1">
    <location>
        <begin position="172"/>
        <end position="191"/>
    </location>
</feature>
<protein>
    <submittedName>
        <fullName evidence="2">Uncharacterized protein</fullName>
    </submittedName>
</protein>
<organism evidence="2 3">
    <name type="scientific">Endozoicomonas elysicola</name>
    <dbReference type="NCBI Taxonomy" id="305900"/>
    <lineage>
        <taxon>Bacteria</taxon>
        <taxon>Pseudomonadati</taxon>
        <taxon>Pseudomonadota</taxon>
        <taxon>Gammaproteobacteria</taxon>
        <taxon>Oceanospirillales</taxon>
        <taxon>Endozoicomonadaceae</taxon>
        <taxon>Endozoicomonas</taxon>
    </lineage>
</organism>
<feature type="transmembrane region" description="Helical" evidence="1">
    <location>
        <begin position="125"/>
        <end position="152"/>
    </location>
</feature>
<evidence type="ECO:0000313" key="3">
    <source>
        <dbReference type="Proteomes" id="UP000027997"/>
    </source>
</evidence>
<dbReference type="AlphaFoldDB" id="A0A081KD44"/>
<sequence>MREAISKINHVFLIFLTFSTAGSIYADNDGPDLNPNHTYTSEKEKLTHLQLDEAENPDQITEEKILDEIERINKELDKLEQSGQLDSPTKFAISGLLGTIVYGVAHAQIAWFFRPEFYTGMVVSGSLWINAVLIGIINTAIPGLAVGALLGLSNYFPENLPQLPIEELVTPGLVAIISTLGMTLLGAWLFPACHHCISFPMKMFYTATVTVPISTLGLMATIYAKRKDLHNKKQLDLKHRLKEARKTLEQKKQLKLLPSLKQLSHRPE</sequence>
<feature type="transmembrane region" description="Helical" evidence="1">
    <location>
        <begin position="91"/>
        <end position="113"/>
    </location>
</feature>
<keyword evidence="1" id="KW-0472">Membrane</keyword>
<evidence type="ECO:0000256" key="1">
    <source>
        <dbReference type="SAM" id="Phobius"/>
    </source>
</evidence>